<organism evidence="1 2">
    <name type="scientific">Thermoanaerobacterium thermosaccharolyticum</name>
    <name type="common">Clostridium thermosaccharolyticum</name>
    <dbReference type="NCBI Taxonomy" id="1517"/>
    <lineage>
        <taxon>Bacteria</taxon>
        <taxon>Bacillati</taxon>
        <taxon>Bacillota</taxon>
        <taxon>Clostridia</taxon>
        <taxon>Thermoanaerobacterales</taxon>
        <taxon>Thermoanaerobacteraceae</taxon>
        <taxon>Thermoanaerobacterium</taxon>
    </lineage>
</organism>
<dbReference type="RefSeq" id="WP_013299135.1">
    <property type="nucleotide sequence ID" value="NZ_CP016893.1"/>
</dbReference>
<sequence>MKLININDKTCYSDFSLEFSRCFNKLFNFKDDFVVVCIGTDRSTGDSLGPIVGYKLKNFFSDRIGIYGTLSEPVHAKNLNETLYNIKKVHKNPFIIAVDACLGSLNHVGCISIGEGAIKPGAGVSKDLTPIGNMYVTGIVNISGFMEFMVLQNTRLNVVMKMADIITYGITKSIIELENRKERA</sequence>
<gene>
    <name evidence="1" type="ORF">Thert_01356</name>
</gene>
<protein>
    <submittedName>
        <fullName evidence="1">Sporulation protein</fullName>
    </submittedName>
</protein>
<dbReference type="InterPro" id="IPR009665">
    <property type="entry name" value="YyaC"/>
</dbReference>
<dbReference type="NCBIfam" id="TIGR02841">
    <property type="entry name" value="spore_YyaC"/>
    <property type="match status" value="1"/>
</dbReference>
<evidence type="ECO:0000313" key="1">
    <source>
        <dbReference type="EMBL" id="AST57422.1"/>
    </source>
</evidence>
<dbReference type="InterPro" id="IPR023430">
    <property type="entry name" value="Pept_HybD-like_dom_sf"/>
</dbReference>
<dbReference type="AlphaFoldDB" id="A0A223HYA6"/>
<dbReference type="EMBL" id="CP016893">
    <property type="protein sequence ID" value="AST57422.1"/>
    <property type="molecule type" value="Genomic_DNA"/>
</dbReference>
<reference evidence="1 2" key="1">
    <citation type="submission" date="2016-08" db="EMBL/GenBank/DDBJ databases">
        <title>A novel genetic cassette of butanologenic Thermoanaerobacterium thermosaccharolyticum that directly convert cellulose to butanol.</title>
        <authorList>
            <person name="Li T."/>
            <person name="He J."/>
        </authorList>
    </citation>
    <scope>NUCLEOTIDE SEQUENCE [LARGE SCALE GENOMIC DNA]</scope>
    <source>
        <strain evidence="1 2">TG57</strain>
    </source>
</reference>
<name>A0A223HYA6_THETR</name>
<evidence type="ECO:0000313" key="2">
    <source>
        <dbReference type="Proteomes" id="UP000214975"/>
    </source>
</evidence>
<dbReference type="GeneID" id="93865516"/>
<dbReference type="SUPFAM" id="SSF53163">
    <property type="entry name" value="HybD-like"/>
    <property type="match status" value="1"/>
</dbReference>
<accession>A0A223HYA6</accession>
<proteinExistence type="predicted"/>
<dbReference type="Proteomes" id="UP000214975">
    <property type="component" value="Chromosome"/>
</dbReference>
<dbReference type="Pfam" id="PF06866">
    <property type="entry name" value="DUF1256"/>
    <property type="match status" value="1"/>
</dbReference>
<dbReference type="OMA" id="GGFMEYM"/>